<feature type="compositionally biased region" description="Polar residues" evidence="1">
    <location>
        <begin position="317"/>
        <end position="327"/>
    </location>
</feature>
<protein>
    <submittedName>
        <fullName evidence="2">Uncharacterized protein</fullName>
    </submittedName>
</protein>
<feature type="compositionally biased region" description="Basic and acidic residues" evidence="1">
    <location>
        <begin position="132"/>
        <end position="143"/>
    </location>
</feature>
<evidence type="ECO:0000313" key="3">
    <source>
        <dbReference type="Proteomes" id="UP001174936"/>
    </source>
</evidence>
<keyword evidence="3" id="KW-1185">Reference proteome</keyword>
<proteinExistence type="predicted"/>
<feature type="region of interest" description="Disordered" evidence="1">
    <location>
        <begin position="435"/>
        <end position="472"/>
    </location>
</feature>
<feature type="region of interest" description="Disordered" evidence="1">
    <location>
        <begin position="294"/>
        <end position="339"/>
    </location>
</feature>
<feature type="compositionally biased region" description="Polar residues" evidence="1">
    <location>
        <begin position="144"/>
        <end position="162"/>
    </location>
</feature>
<name>A0AA39YHB1_9PEZI</name>
<comment type="caution">
    <text evidence="2">The sequence shown here is derived from an EMBL/GenBank/DDBJ whole genome shotgun (WGS) entry which is preliminary data.</text>
</comment>
<feature type="compositionally biased region" description="Pro residues" evidence="1">
    <location>
        <begin position="206"/>
        <end position="216"/>
    </location>
</feature>
<dbReference type="Proteomes" id="UP001174936">
    <property type="component" value="Unassembled WGS sequence"/>
</dbReference>
<organism evidence="2 3">
    <name type="scientific">Cercophora newfieldiana</name>
    <dbReference type="NCBI Taxonomy" id="92897"/>
    <lineage>
        <taxon>Eukaryota</taxon>
        <taxon>Fungi</taxon>
        <taxon>Dikarya</taxon>
        <taxon>Ascomycota</taxon>
        <taxon>Pezizomycotina</taxon>
        <taxon>Sordariomycetes</taxon>
        <taxon>Sordariomycetidae</taxon>
        <taxon>Sordariales</taxon>
        <taxon>Lasiosphaeriaceae</taxon>
        <taxon>Cercophora</taxon>
    </lineage>
</organism>
<gene>
    <name evidence="2" type="ORF">B0T16DRAFT_103954</name>
</gene>
<dbReference type="EMBL" id="JAULSV010000002">
    <property type="protein sequence ID" value="KAK0652637.1"/>
    <property type="molecule type" value="Genomic_DNA"/>
</dbReference>
<feature type="region of interest" description="Disordered" evidence="1">
    <location>
        <begin position="381"/>
        <end position="412"/>
    </location>
</feature>
<feature type="compositionally biased region" description="Basic and acidic residues" evidence="1">
    <location>
        <begin position="178"/>
        <end position="188"/>
    </location>
</feature>
<sequence length="601" mass="67921">MPGSPKILATNIPKITALRSDLGYGDPSIPRGLAFVNDINAFRRKFKTTRGIDGDLLHDWKAQATHAGLDEMVRAYLDKEGNGQLFWPDDESAKNYNEYQYSKDRDRIRRLVKFLFFRLNLQQHLARKYRDKKASSLDPKTETSRGTSNDIDIDTITGSSGAPASRTRRKVLPTIESDFEHTYDRDSDQEYVDLGTYDEPPEVNLAPPPLEPPSTFPPRTKRPFPIFPNRESQDKHAKRQKKPGNDTIASDDDPDFPSLYRKSPRTTKTIRKEGYLIGLDSINSIDRAISPDPIHARSRRSSHSSEQSHRFSLSLSPEPTRTSCTGTQRRQRKKKQVEKEGYVVGLENVNKAISPPLSQPEKAIVDDSHSSLDTIVSLPQLPTRPRLGSRRELKSPPPIMELPSSNDTPKARNAPEQAEAYFAAASSSSDVRISTTPIAPRESTKQTTTAQKLPEALPTPVPTAPRPSTSSGIKPSITFTYRIVLSRTPRTVTERWVPNGKFQDKTLADLLNELPFHSKESKGLIFTVESDCMRTVERIENDEEDSFASMKRYINMEIRNWFHRQRQEASPRLAVDIVIEQMGDDNVVQDMGGLDDLELEW</sequence>
<dbReference type="AlphaFoldDB" id="A0AA39YHB1"/>
<feature type="region of interest" description="Disordered" evidence="1">
    <location>
        <begin position="128"/>
        <end position="267"/>
    </location>
</feature>
<evidence type="ECO:0000256" key="1">
    <source>
        <dbReference type="SAM" id="MobiDB-lite"/>
    </source>
</evidence>
<accession>A0AA39YHB1</accession>
<evidence type="ECO:0000313" key="2">
    <source>
        <dbReference type="EMBL" id="KAK0652637.1"/>
    </source>
</evidence>
<reference evidence="2" key="1">
    <citation type="submission" date="2023-06" db="EMBL/GenBank/DDBJ databases">
        <title>Genome-scale phylogeny and comparative genomics of the fungal order Sordariales.</title>
        <authorList>
            <consortium name="Lawrence Berkeley National Laboratory"/>
            <person name="Hensen N."/>
            <person name="Bonometti L."/>
            <person name="Westerberg I."/>
            <person name="Brannstrom I.O."/>
            <person name="Guillou S."/>
            <person name="Cros-Aarteil S."/>
            <person name="Calhoun S."/>
            <person name="Haridas S."/>
            <person name="Kuo A."/>
            <person name="Mondo S."/>
            <person name="Pangilinan J."/>
            <person name="Riley R."/>
            <person name="Labutti K."/>
            <person name="Andreopoulos B."/>
            <person name="Lipzen A."/>
            <person name="Chen C."/>
            <person name="Yanf M."/>
            <person name="Daum C."/>
            <person name="Ng V."/>
            <person name="Clum A."/>
            <person name="Steindorff A."/>
            <person name="Ohm R."/>
            <person name="Martin F."/>
            <person name="Silar P."/>
            <person name="Natvig D."/>
            <person name="Lalanne C."/>
            <person name="Gautier V."/>
            <person name="Ament-Velasquez S.L."/>
            <person name="Kruys A."/>
            <person name="Hutchinson M.I."/>
            <person name="Powell A.J."/>
            <person name="Barry K."/>
            <person name="Miller A.N."/>
            <person name="Grigoriev I.V."/>
            <person name="Debuchy R."/>
            <person name="Gladieux P."/>
            <person name="Thoren M.H."/>
            <person name="Johannesson H."/>
        </authorList>
    </citation>
    <scope>NUCLEOTIDE SEQUENCE</scope>
    <source>
        <strain evidence="2">SMH2532-1</strain>
    </source>
</reference>